<evidence type="ECO:0000313" key="2">
    <source>
        <dbReference type="Proteomes" id="UP000228380"/>
    </source>
</evidence>
<feature type="compositionally biased region" description="Polar residues" evidence="1">
    <location>
        <begin position="328"/>
        <end position="343"/>
    </location>
</feature>
<sequence>MKRSRCRVIKEVLGFLEAALMGCFFACFRIKDDDDRKKTRLSASSIPFKNRDPLISKNHLDSVPPFEERGSACGQALRPCSQEDFDKDNISRDLEHEAKYLKSCGSLPETPAEIRRASGKINVQTPKEDGEHPDFHSWLPVASCKKLQWDEQLNPISDAPIQVDNNSDFPEHKSGGCNSDEHQTLTKIVQCEEIKHVSTVESVVESAILDISPSKGDKVPVLGFKDSTHSTPLTLTEEMQTPGTVYPTNQENLRAGRNGGIQTQYVYPVLKPVENLPHLKALRQDACLIRSANHSEQEKETFSPDSRGRTQQISFTPAHEDSKLLDSPSFSSPNNKISQDQYTISREESVHCKSLSSLNPPFNSRKHLNSNADTPKLVVSSLSQWLKPPLPKDEIRNIKNITKEQPCSEKSSDVDRPIIGIVASHWNPDELSRISPRWWDGNGIPNTTTKYKEDRKVSWHATPFEERLEKALSDEKLLPKRNLLNGRPIVFEDDGEEKNKAAF</sequence>
<dbReference type="GO" id="GO:0007142">
    <property type="term" value="P:male meiosis II"/>
    <property type="evidence" value="ECO:0007669"/>
    <property type="project" value="InterPro"/>
</dbReference>
<dbReference type="Proteomes" id="UP000228380">
    <property type="component" value="Unplaced"/>
</dbReference>
<dbReference type="KEGG" id="pda:103697018"/>
<dbReference type="GeneID" id="103697018"/>
<dbReference type="OrthoDB" id="1932581at2759"/>
<dbReference type="PANTHER" id="PTHR33318">
    <property type="entry name" value="ASPARTYL/GLUTAMYL-TRNA(ASN/GLN) AMIDOTRANSFERASE SUBUNIT"/>
    <property type="match status" value="1"/>
</dbReference>
<organism evidence="2 3">
    <name type="scientific">Phoenix dactylifera</name>
    <name type="common">Date palm</name>
    <dbReference type="NCBI Taxonomy" id="42345"/>
    <lineage>
        <taxon>Eukaryota</taxon>
        <taxon>Viridiplantae</taxon>
        <taxon>Streptophyta</taxon>
        <taxon>Embryophyta</taxon>
        <taxon>Tracheophyta</taxon>
        <taxon>Spermatophyta</taxon>
        <taxon>Magnoliopsida</taxon>
        <taxon>Liliopsida</taxon>
        <taxon>Arecaceae</taxon>
        <taxon>Coryphoideae</taxon>
        <taxon>Phoeniceae</taxon>
        <taxon>Phoenix</taxon>
    </lineage>
</organism>
<dbReference type="AlphaFoldDB" id="A0A8B7BHM4"/>
<name>A0A8B7BHM4_PHODC</name>
<dbReference type="InterPro" id="IPR039300">
    <property type="entry name" value="JASON"/>
</dbReference>
<keyword evidence="2" id="KW-1185">Reference proteome</keyword>
<accession>A0A8B7BHM4</accession>
<evidence type="ECO:0000256" key="1">
    <source>
        <dbReference type="SAM" id="MobiDB-lite"/>
    </source>
</evidence>
<evidence type="ECO:0000313" key="3">
    <source>
        <dbReference type="RefSeq" id="XP_008777000.1"/>
    </source>
</evidence>
<reference evidence="3" key="1">
    <citation type="submission" date="2025-08" db="UniProtKB">
        <authorList>
            <consortium name="RefSeq"/>
        </authorList>
    </citation>
    <scope>IDENTIFICATION</scope>
    <source>
        <tissue evidence="3">Young leaves</tissue>
    </source>
</reference>
<proteinExistence type="predicted"/>
<protein>
    <submittedName>
        <fullName evidence="3">Protein JASON-like</fullName>
    </submittedName>
</protein>
<dbReference type="RefSeq" id="XP_008777000.1">
    <property type="nucleotide sequence ID" value="XM_008778778.4"/>
</dbReference>
<gene>
    <name evidence="3" type="primary">LOC103697018</name>
</gene>
<feature type="region of interest" description="Disordered" evidence="1">
    <location>
        <begin position="317"/>
        <end position="343"/>
    </location>
</feature>
<dbReference type="PANTHER" id="PTHR33318:SF5">
    <property type="entry name" value="OS06G0670100 PROTEIN"/>
    <property type="match status" value="1"/>
</dbReference>